<dbReference type="RefSeq" id="WP_208843012.1">
    <property type="nucleotide sequence ID" value="NZ_CP072133.1"/>
</dbReference>
<evidence type="ECO:0000256" key="3">
    <source>
        <dbReference type="ARBA" id="ARBA00022989"/>
    </source>
</evidence>
<protein>
    <submittedName>
        <fullName evidence="7">Translocation/assembly module TamB domain-containing protein</fullName>
    </submittedName>
</protein>
<evidence type="ECO:0000313" key="8">
    <source>
        <dbReference type="Proteomes" id="UP000664904"/>
    </source>
</evidence>
<dbReference type="Proteomes" id="UP000664904">
    <property type="component" value="Chromosome"/>
</dbReference>
<dbReference type="GO" id="GO:0005886">
    <property type="term" value="C:plasma membrane"/>
    <property type="evidence" value="ECO:0007669"/>
    <property type="project" value="InterPro"/>
</dbReference>
<accession>A0A975DGD7</accession>
<evidence type="ECO:0000256" key="1">
    <source>
        <dbReference type="ARBA" id="ARBA00004167"/>
    </source>
</evidence>
<evidence type="ECO:0000256" key="2">
    <source>
        <dbReference type="ARBA" id="ARBA00022692"/>
    </source>
</evidence>
<evidence type="ECO:0000259" key="6">
    <source>
        <dbReference type="Pfam" id="PF04357"/>
    </source>
</evidence>
<dbReference type="InterPro" id="IPR007452">
    <property type="entry name" value="TamB_C"/>
</dbReference>
<sequence>MKNRQLRKLFTLFGYSLVALATIVFCVVFTIPGNKAIVWVVNHTISGVTISQLEHRFYDDEPFTLSYHSEDVDLELTDLAIDLTPRGIVNWKIRATLGQGSVKTHNNRAVKSSENSENGSVSLITLPNVFIDLNVLVDKFNYEDQNNHLQIKHTEFEASIKPSEVNIKHINIADIALQQNKNADEPEQTRLTKVPKLALPASLPIAFDVFLNAASVEQIRVTSKSENSEAAPLIIRSFMANIALTDHVASVKNTSLSIDDGSISISGSGSLSEVDFHAQIKGYDHTLTAELKGPWNAVNLSLTSETIHEGMLLARVNPLEDNWPFQAKLNVGTWQDLPFITLPEVSALTGTVELAGQVDGYQGNASLSAMHEKLGELSLQTTFSGSLTQFSSAATLIESDFVNAKADFNLGFEKSLSLEGGIQWQNLKVAKFVPYQTDLSGKFEFQLNNSDKGYSIDVKDFSAEGNVEGLPLDAKLSASVNENYDVNIRSLNAKFGQSEVSLSGRVADKLEIKGDWDIDLSPTSSLPYTLKGKGSLNVNGTRVLPRLFLDATFAQISSPDFELNDVIAFVDFNEKGKEALNVRFETHNGLVQDIKIDSITANALGTLKEQNISINVQTELGDIQSNIAGTYASNRWHATLSQSALKLNGHDFIQSETADLIVAKEGDFTVSPMCFKSGKDMFCLDSKRDSAAQLFNANVKLDNINLAIVKDFMPKDIDILGHLSGKASFQAKGNQETSLFANLTSEKTTVLVSQEGILNAVDLGTIDLDVKGRGAKINVQLQNTLSPLGRIFANIETQLGQTKPSLNAELALNRINLGYLDPMLTQLLNREFKLQGDLSGDLKVQGEIESPQIFGDLRVTGLAAQNERSPVKLSDSELVITLNGQTMKLHGALKDLDAGTLNLDGDVNWQDALNLAMHINGKSFWLRPQEGVEFKVDTDVHLDWAGDQATLKGKVTVPYGRIAIKSLPEDAIAVSSDQVFVDEAELETESLPVKYDISLQVSVVDDVKIDSFGLKSYLNGNLLINKQNDTPLVGSGELSLVQGQFRAFGQDLIISKGQVGFSGALDKPFLHVNAIRNPQTTQDGVIAGVQLTGLATEPVLTVYSEPAMDQAQALSYLLNGRPLGGDDADKSVLLANLLISQGLGRSEGLLQKVGSGVGLQDVNVGTKGSGVDTQVELTGFLTPSVQVRYSVGVFDSLSEIAVRYQIMSKLYVEITSGLYNSIDLLYRFDWE</sequence>
<gene>
    <name evidence="7" type="ORF">J5O05_16575</name>
</gene>
<dbReference type="Pfam" id="PF04357">
    <property type="entry name" value="TamB"/>
    <property type="match status" value="1"/>
</dbReference>
<evidence type="ECO:0000256" key="5">
    <source>
        <dbReference type="SAM" id="Phobius"/>
    </source>
</evidence>
<evidence type="ECO:0000256" key="4">
    <source>
        <dbReference type="ARBA" id="ARBA00023136"/>
    </source>
</evidence>
<name>A0A975DGD7_9GAMM</name>
<evidence type="ECO:0000313" key="7">
    <source>
        <dbReference type="EMBL" id="QTH71371.1"/>
    </source>
</evidence>
<feature type="transmembrane region" description="Helical" evidence="5">
    <location>
        <begin position="12"/>
        <end position="31"/>
    </location>
</feature>
<dbReference type="GO" id="GO:0009306">
    <property type="term" value="P:protein secretion"/>
    <property type="evidence" value="ECO:0007669"/>
    <property type="project" value="InterPro"/>
</dbReference>
<keyword evidence="8" id="KW-1185">Reference proteome</keyword>
<dbReference type="KEGG" id="pxi:J5O05_16575"/>
<dbReference type="GO" id="GO:0097347">
    <property type="term" value="C:TAM protein secretion complex"/>
    <property type="evidence" value="ECO:0007669"/>
    <property type="project" value="TreeGrafter"/>
</dbReference>
<dbReference type="PANTHER" id="PTHR36985">
    <property type="entry name" value="TRANSLOCATION AND ASSEMBLY MODULE SUBUNIT TAMB"/>
    <property type="match status" value="1"/>
</dbReference>
<keyword evidence="4 5" id="KW-0472">Membrane</keyword>
<comment type="subcellular location">
    <subcellularLocation>
        <location evidence="1">Membrane</location>
        <topology evidence="1">Single-pass membrane protein</topology>
    </subcellularLocation>
</comment>
<reference evidence="7" key="1">
    <citation type="submission" date="2021-03" db="EMBL/GenBank/DDBJ databases">
        <title>Complete Genome of Pseudoalteromonas xiamenensis STKMTI.2, a new potential marine bacterium producing anti-Vibrio compounds.</title>
        <authorList>
            <person name="Handayani D.P."/>
            <person name="Isnansetyo A."/>
            <person name="Istiqomah I."/>
            <person name="Jumina J."/>
        </authorList>
    </citation>
    <scope>NUCLEOTIDE SEQUENCE</scope>
    <source>
        <strain evidence="7">STKMTI.2</strain>
    </source>
</reference>
<proteinExistence type="predicted"/>
<dbReference type="PANTHER" id="PTHR36985:SF1">
    <property type="entry name" value="TRANSLOCATION AND ASSEMBLY MODULE SUBUNIT TAMB"/>
    <property type="match status" value="1"/>
</dbReference>
<dbReference type="AlphaFoldDB" id="A0A975DGD7"/>
<keyword evidence="3 5" id="KW-1133">Transmembrane helix</keyword>
<organism evidence="7 8">
    <name type="scientific">Pseudoalteromonas xiamenensis</name>
    <dbReference type="NCBI Taxonomy" id="882626"/>
    <lineage>
        <taxon>Bacteria</taxon>
        <taxon>Pseudomonadati</taxon>
        <taxon>Pseudomonadota</taxon>
        <taxon>Gammaproteobacteria</taxon>
        <taxon>Alteromonadales</taxon>
        <taxon>Pseudoalteromonadaceae</taxon>
        <taxon>Pseudoalteromonas</taxon>
    </lineage>
</organism>
<dbReference type="EMBL" id="CP072133">
    <property type="protein sequence ID" value="QTH71371.1"/>
    <property type="molecule type" value="Genomic_DNA"/>
</dbReference>
<keyword evidence="2 5" id="KW-0812">Transmembrane</keyword>
<feature type="domain" description="Translocation and assembly module TamB C-terminal" evidence="6">
    <location>
        <begin position="895"/>
        <end position="1230"/>
    </location>
</feature>